<sequence length="371" mass="42179">MLFDDTGWGAGDSLSLEKIVADITLDRANERRGDFIERPTLQRYWVVRAQGGHYYDMFINHSLISISHINGLNFSDAHPFLPEVDVLQSRMKTNYVRDAKTKAAFTSHFHQVISFIFDMKVGDLVLTVSDTEIRIGRIIGNPKIVNTSIVHYYDETNQKTLNHKLRRGVAWGPAFKRKDLPFAVTKSLRANQAVFNIDEHWELIYHLLYPVFRFDNKLYISCNITQRKAINNYAMSIFLQTLSELELAAKSRINNISNELIIERIISNKINDQDLTLTTKAQFFSPGTVWGVLHFAPEHASAMTDFAAAYLSLMSSGAKDTNYHIALTAGALGLVGMAKYWPYVRESLQPQIPHCKTDILEDDSNDEGPFV</sequence>
<keyword evidence="2" id="KW-1185">Reference proteome</keyword>
<protein>
    <submittedName>
        <fullName evidence="1">Uncharacterized protein</fullName>
    </submittedName>
</protein>
<gene>
    <name evidence="1" type="ORF">KP001_09880</name>
</gene>
<name>A0ABX8LRB6_9BACT</name>
<evidence type="ECO:0000313" key="2">
    <source>
        <dbReference type="Proteomes" id="UP000683559"/>
    </source>
</evidence>
<accession>A0ABX8LRB6</accession>
<proteinExistence type="predicted"/>
<dbReference type="Proteomes" id="UP000683559">
    <property type="component" value="Chromosome"/>
</dbReference>
<dbReference type="RefSeq" id="WP_217289343.1">
    <property type="nucleotide sequence ID" value="NZ_CP077683.1"/>
</dbReference>
<evidence type="ECO:0000313" key="1">
    <source>
        <dbReference type="EMBL" id="QXE92798.1"/>
    </source>
</evidence>
<organism evidence="1 2">
    <name type="scientific">Geomonas subterranea</name>
    <dbReference type="NCBI Taxonomy" id="2847989"/>
    <lineage>
        <taxon>Bacteria</taxon>
        <taxon>Pseudomonadati</taxon>
        <taxon>Thermodesulfobacteriota</taxon>
        <taxon>Desulfuromonadia</taxon>
        <taxon>Geobacterales</taxon>
        <taxon>Geobacteraceae</taxon>
        <taxon>Geomonas</taxon>
    </lineage>
</organism>
<dbReference type="EMBL" id="CP077683">
    <property type="protein sequence ID" value="QXE92798.1"/>
    <property type="molecule type" value="Genomic_DNA"/>
</dbReference>
<reference evidence="1 2" key="1">
    <citation type="submission" date="2021-06" db="EMBL/GenBank/DDBJ databases">
        <title>Gemonas diversity in paddy soil.</title>
        <authorList>
            <person name="Liu G."/>
        </authorList>
    </citation>
    <scope>NUCLEOTIDE SEQUENCE [LARGE SCALE GENOMIC DNA]</scope>
    <source>
        <strain evidence="1 2">RG2</strain>
    </source>
</reference>